<name>A0A060QGN7_9PROT</name>
<dbReference type="NCBIfam" id="NF004359">
    <property type="entry name" value="PRK05738.1-3"/>
    <property type="match status" value="1"/>
</dbReference>
<protein>
    <recommendedName>
        <fullName evidence="6">Large ribosomal subunit protein uL23</fullName>
    </recommendedName>
</protein>
<evidence type="ECO:0000256" key="2">
    <source>
        <dbReference type="ARBA" id="ARBA00022730"/>
    </source>
</evidence>
<evidence type="ECO:0000256" key="4">
    <source>
        <dbReference type="ARBA" id="ARBA00022980"/>
    </source>
</evidence>
<proteinExistence type="inferred from homology"/>
<evidence type="ECO:0000256" key="5">
    <source>
        <dbReference type="ARBA" id="ARBA00023274"/>
    </source>
</evidence>
<evidence type="ECO:0000256" key="1">
    <source>
        <dbReference type="ARBA" id="ARBA00006700"/>
    </source>
</evidence>
<accession>A0A060QGN7</accession>
<keyword evidence="4 6" id="KW-0689">Ribosomal protein</keyword>
<dbReference type="EMBL" id="CBLX010000013">
    <property type="protein sequence ID" value="CDG40095.1"/>
    <property type="molecule type" value="Genomic_DNA"/>
</dbReference>
<sequence>MTTGIVLARRTKAQRMTREAMFDIVRAPLITEKATALSERNQVVFRVAMTAAKPEIKVAVETLFGVKVVSVNTLVQKGKTKMVKGRPGRRSDIKKAYVQLAEGQSIDLTAKLG</sequence>
<dbReference type="NCBIfam" id="NF004363">
    <property type="entry name" value="PRK05738.2-4"/>
    <property type="match status" value="1"/>
</dbReference>
<dbReference type="InterPro" id="IPR012678">
    <property type="entry name" value="Ribosomal_uL23/eL15/eS24_sf"/>
</dbReference>
<dbReference type="AlphaFoldDB" id="A0A060QGN7"/>
<dbReference type="SUPFAM" id="SSF54189">
    <property type="entry name" value="Ribosomal proteins S24e, L23 and L15e"/>
    <property type="match status" value="1"/>
</dbReference>
<dbReference type="NCBIfam" id="NF004360">
    <property type="entry name" value="PRK05738.1-5"/>
    <property type="match status" value="1"/>
</dbReference>
<comment type="similarity">
    <text evidence="1 6">Belongs to the universal ribosomal protein uL23 family.</text>
</comment>
<dbReference type="PANTHER" id="PTHR11620">
    <property type="entry name" value="60S RIBOSOMAL PROTEIN L23A"/>
    <property type="match status" value="1"/>
</dbReference>
<dbReference type="GO" id="GO:0006412">
    <property type="term" value="P:translation"/>
    <property type="evidence" value="ECO:0007669"/>
    <property type="project" value="UniProtKB-UniRule"/>
</dbReference>
<evidence type="ECO:0000313" key="7">
    <source>
        <dbReference type="EMBL" id="CDG40095.1"/>
    </source>
</evidence>
<dbReference type="Gene3D" id="3.30.70.330">
    <property type="match status" value="1"/>
</dbReference>
<dbReference type="GO" id="GO:0019843">
    <property type="term" value="F:rRNA binding"/>
    <property type="evidence" value="ECO:0007669"/>
    <property type="project" value="UniProtKB-UniRule"/>
</dbReference>
<dbReference type="HAMAP" id="MF_01369_B">
    <property type="entry name" value="Ribosomal_uL23_B"/>
    <property type="match status" value="1"/>
</dbReference>
<dbReference type="Pfam" id="PF00276">
    <property type="entry name" value="Ribosomal_L23"/>
    <property type="match status" value="1"/>
</dbReference>
<keyword evidence="2 6" id="KW-0699">rRNA-binding</keyword>
<dbReference type="FunFam" id="3.30.70.330:FF:000001">
    <property type="entry name" value="50S ribosomal protein L23"/>
    <property type="match status" value="1"/>
</dbReference>
<evidence type="ECO:0000256" key="3">
    <source>
        <dbReference type="ARBA" id="ARBA00022884"/>
    </source>
</evidence>
<comment type="caution">
    <text evidence="7">The sequence shown here is derived from an EMBL/GenBank/DDBJ whole genome shotgun (WGS) entry which is preliminary data.</text>
</comment>
<dbReference type="GO" id="GO:0003735">
    <property type="term" value="F:structural constituent of ribosome"/>
    <property type="evidence" value="ECO:0007669"/>
    <property type="project" value="InterPro"/>
</dbReference>
<reference evidence="7 8" key="2">
    <citation type="journal article" date="2014" name="PLoS ONE">
        <title>Evolution of mitochondria reconstructed from the energy metabolism of living bacteria.</title>
        <authorList>
            <person name="Degli Esposti M."/>
            <person name="Chouaia B."/>
            <person name="Comandatore F."/>
            <person name="Crotti E."/>
            <person name="Sassera D."/>
            <person name="Lievens P.M."/>
            <person name="Daffonchio D."/>
            <person name="Bandi C."/>
        </authorList>
    </citation>
    <scope>NUCLEOTIDE SEQUENCE [LARGE SCALE GENOMIC DNA]</scope>
    <source>
        <strain evidence="7 8">SF2.1</strain>
    </source>
</reference>
<dbReference type="InterPro" id="IPR013025">
    <property type="entry name" value="Ribosomal_uL23-like"/>
</dbReference>
<comment type="subunit">
    <text evidence="6">Part of the 50S ribosomal subunit. Contacts protein L29, and trigger factor when it is bound to the ribosome.</text>
</comment>
<evidence type="ECO:0000256" key="6">
    <source>
        <dbReference type="HAMAP-Rule" id="MF_01369"/>
    </source>
</evidence>
<keyword evidence="5 6" id="KW-0687">Ribonucleoprotein</keyword>
<dbReference type="eggNOG" id="COG0089">
    <property type="taxonomic scope" value="Bacteria"/>
</dbReference>
<dbReference type="GO" id="GO:0005840">
    <property type="term" value="C:ribosome"/>
    <property type="evidence" value="ECO:0007669"/>
    <property type="project" value="UniProtKB-KW"/>
</dbReference>
<reference evidence="7 8" key="1">
    <citation type="journal article" date="2014" name="Genome Biol. Evol.">
        <title>Acetic acid bacteria genomes reveal functional traits for adaptation to life in insect guts.</title>
        <authorList>
            <person name="Chouaia B."/>
            <person name="Gaiarsa S."/>
            <person name="Crotti E."/>
            <person name="Comandatore F."/>
            <person name="Degli Esposti M."/>
            <person name="Ricci I."/>
            <person name="Alma A."/>
            <person name="Favia G."/>
            <person name="Bandi C."/>
            <person name="Daffonchio D."/>
        </authorList>
    </citation>
    <scope>NUCLEOTIDE SEQUENCE [LARGE SCALE GENOMIC DNA]</scope>
    <source>
        <strain evidence="7 8">SF2.1</strain>
    </source>
</reference>
<gene>
    <name evidence="6" type="primary">rplW</name>
    <name evidence="7" type="ORF">ASAP_2050</name>
</gene>
<dbReference type="GO" id="GO:1990904">
    <property type="term" value="C:ribonucleoprotein complex"/>
    <property type="evidence" value="ECO:0007669"/>
    <property type="project" value="UniProtKB-KW"/>
</dbReference>
<dbReference type="Proteomes" id="UP000027583">
    <property type="component" value="Unassembled WGS sequence"/>
</dbReference>
<evidence type="ECO:0000313" key="8">
    <source>
        <dbReference type="Proteomes" id="UP000027583"/>
    </source>
</evidence>
<dbReference type="InterPro" id="IPR012677">
    <property type="entry name" value="Nucleotide-bd_a/b_plait_sf"/>
</dbReference>
<comment type="function">
    <text evidence="6">One of the early assembly proteins it binds 23S rRNA. One of the proteins that surrounds the polypeptide exit tunnel on the outside of the ribosome. Forms the main docking site for trigger factor binding to the ribosome.</text>
</comment>
<keyword evidence="3 6" id="KW-0694">RNA-binding</keyword>
<organism evidence="7 8">
    <name type="scientific">Asaia bogorensis</name>
    <dbReference type="NCBI Taxonomy" id="91915"/>
    <lineage>
        <taxon>Bacteria</taxon>
        <taxon>Pseudomonadati</taxon>
        <taxon>Pseudomonadota</taxon>
        <taxon>Alphaproteobacteria</taxon>
        <taxon>Acetobacterales</taxon>
        <taxon>Acetobacteraceae</taxon>
        <taxon>Asaia</taxon>
    </lineage>
</organism>